<dbReference type="Proteomes" id="UP000225277">
    <property type="component" value="Unassembled WGS sequence"/>
</dbReference>
<evidence type="ECO:0000313" key="2">
    <source>
        <dbReference type="EMBL" id="CZT18227.1"/>
    </source>
</evidence>
<dbReference type="AlphaFoldDB" id="A0A2D3V0P1"/>
<feature type="domain" description="NmrA-like" evidence="1">
    <location>
        <begin position="26"/>
        <end position="134"/>
    </location>
</feature>
<dbReference type="Gene3D" id="3.40.50.720">
    <property type="entry name" value="NAD(P)-binding Rossmann-like Domain"/>
    <property type="match status" value="1"/>
</dbReference>
<dbReference type="Pfam" id="PF05368">
    <property type="entry name" value="NmrA"/>
    <property type="match status" value="1"/>
</dbReference>
<dbReference type="RefSeq" id="XP_023625117.1">
    <property type="nucleotide sequence ID" value="XM_023769349.1"/>
</dbReference>
<gene>
    <name evidence="2" type="ORF">RCC_04071</name>
</gene>
<evidence type="ECO:0000313" key="3">
    <source>
        <dbReference type="Proteomes" id="UP000225277"/>
    </source>
</evidence>
<dbReference type="InterPro" id="IPR008030">
    <property type="entry name" value="NmrA-like"/>
</dbReference>
<proteinExistence type="predicted"/>
<keyword evidence="3" id="KW-1185">Reference proteome</keyword>
<sequence>MKAARIYPSLFHSLTPNFAWPLISPTRDTGKFVIGLFEAGEKANGAQVQGVSMWTTPNEVIKTLQKKTGNKATFNSIDAKTYESFLPENIRNDLSEMMQWIGESEYYGKGTVKNQAESNEYLVKGSKLTSWEEFVAEEF</sequence>
<protein>
    <recommendedName>
        <fullName evidence="1">NmrA-like domain-containing protein</fullName>
    </recommendedName>
</protein>
<dbReference type="SUPFAM" id="SSF51735">
    <property type="entry name" value="NAD(P)-binding Rossmann-fold domains"/>
    <property type="match status" value="1"/>
</dbReference>
<name>A0A2D3V0P1_9PEZI</name>
<reference evidence="2 3" key="1">
    <citation type="submission" date="2016-03" db="EMBL/GenBank/DDBJ databases">
        <authorList>
            <person name="Ploux O."/>
        </authorList>
    </citation>
    <scope>NUCLEOTIDE SEQUENCE [LARGE SCALE GENOMIC DNA]</scope>
    <source>
        <strain evidence="2 3">URUG2</strain>
    </source>
</reference>
<dbReference type="STRING" id="112498.A0A2D3V0P1"/>
<organism evidence="2 3">
    <name type="scientific">Ramularia collo-cygni</name>
    <dbReference type="NCBI Taxonomy" id="112498"/>
    <lineage>
        <taxon>Eukaryota</taxon>
        <taxon>Fungi</taxon>
        <taxon>Dikarya</taxon>
        <taxon>Ascomycota</taxon>
        <taxon>Pezizomycotina</taxon>
        <taxon>Dothideomycetes</taxon>
        <taxon>Dothideomycetidae</taxon>
        <taxon>Mycosphaerellales</taxon>
        <taxon>Mycosphaerellaceae</taxon>
        <taxon>Ramularia</taxon>
    </lineage>
</organism>
<dbReference type="OrthoDB" id="3358371at2759"/>
<accession>A0A2D3V0P1</accession>
<evidence type="ECO:0000259" key="1">
    <source>
        <dbReference type="Pfam" id="PF05368"/>
    </source>
</evidence>
<dbReference type="GeneID" id="35599251"/>
<dbReference type="EMBL" id="FJUY01000005">
    <property type="protein sequence ID" value="CZT18227.1"/>
    <property type="molecule type" value="Genomic_DNA"/>
</dbReference>
<dbReference type="InterPro" id="IPR036291">
    <property type="entry name" value="NAD(P)-bd_dom_sf"/>
</dbReference>